<keyword evidence="3" id="KW-1185">Reference proteome</keyword>
<comment type="caution">
    <text evidence="2">The sequence shown here is derived from an EMBL/GenBank/DDBJ whole genome shotgun (WGS) entry which is preliminary data.</text>
</comment>
<feature type="compositionally biased region" description="Polar residues" evidence="1">
    <location>
        <begin position="92"/>
        <end position="102"/>
    </location>
</feature>
<reference evidence="2" key="1">
    <citation type="journal article" date="2021" name="Nat. Commun.">
        <title>Genetic determinants of endophytism in the Arabidopsis root mycobiome.</title>
        <authorList>
            <person name="Mesny F."/>
            <person name="Miyauchi S."/>
            <person name="Thiergart T."/>
            <person name="Pickel B."/>
            <person name="Atanasova L."/>
            <person name="Karlsson M."/>
            <person name="Huettel B."/>
            <person name="Barry K.W."/>
            <person name="Haridas S."/>
            <person name="Chen C."/>
            <person name="Bauer D."/>
            <person name="Andreopoulos W."/>
            <person name="Pangilinan J."/>
            <person name="LaButti K."/>
            <person name="Riley R."/>
            <person name="Lipzen A."/>
            <person name="Clum A."/>
            <person name="Drula E."/>
            <person name="Henrissat B."/>
            <person name="Kohler A."/>
            <person name="Grigoriev I.V."/>
            <person name="Martin F.M."/>
            <person name="Hacquard S."/>
        </authorList>
    </citation>
    <scope>NUCLEOTIDE SEQUENCE</scope>
    <source>
        <strain evidence="2">MPI-CAGE-AT-0021</strain>
    </source>
</reference>
<feature type="region of interest" description="Disordered" evidence="1">
    <location>
        <begin position="60"/>
        <end position="102"/>
    </location>
</feature>
<dbReference type="EMBL" id="JAGMUU010000009">
    <property type="protein sequence ID" value="KAH7145873.1"/>
    <property type="molecule type" value="Genomic_DNA"/>
</dbReference>
<evidence type="ECO:0000313" key="2">
    <source>
        <dbReference type="EMBL" id="KAH7145873.1"/>
    </source>
</evidence>
<protein>
    <submittedName>
        <fullName evidence="2">Uncharacterized protein</fullName>
    </submittedName>
</protein>
<proteinExistence type="predicted"/>
<feature type="compositionally biased region" description="Polar residues" evidence="1">
    <location>
        <begin position="65"/>
        <end position="78"/>
    </location>
</feature>
<accession>A0A9P9EWF7</accession>
<dbReference type="Proteomes" id="UP000717696">
    <property type="component" value="Unassembled WGS sequence"/>
</dbReference>
<evidence type="ECO:0000313" key="3">
    <source>
        <dbReference type="Proteomes" id="UP000717696"/>
    </source>
</evidence>
<evidence type="ECO:0000256" key="1">
    <source>
        <dbReference type="SAM" id="MobiDB-lite"/>
    </source>
</evidence>
<dbReference type="AlphaFoldDB" id="A0A9P9EWF7"/>
<gene>
    <name evidence="2" type="ORF">B0J13DRAFT_329904</name>
</gene>
<sequence length="280" mass="31153">MPLPMISPGYTDSDKMPALRRCSCERGTAARPCTEAPSKALRTVHPHFVADNATMQQCGPVDSSRMLQSGTGRQSPTTRDAPAASCCRTHTKGGSNSSTTCENQSTRSYRLMSGQCCHRAEEGTSGRRITFKYAERPHSFDHVTTGCRVAADLCNWRRWHGLDRRHPSAITKHPERQKSCLEVLECHAGRSCRTCLFRRTCHTRGPLGLYVYLVLRSTYLVTGFLGLASPPLPFFWKRFLAGNVQHWPIPQHPRTPQNPVRWVTASCASSPSANVPSTWA</sequence>
<name>A0A9P9EWF7_9HYPO</name>
<organism evidence="2 3">
    <name type="scientific">Dactylonectria estremocensis</name>
    <dbReference type="NCBI Taxonomy" id="1079267"/>
    <lineage>
        <taxon>Eukaryota</taxon>
        <taxon>Fungi</taxon>
        <taxon>Dikarya</taxon>
        <taxon>Ascomycota</taxon>
        <taxon>Pezizomycotina</taxon>
        <taxon>Sordariomycetes</taxon>
        <taxon>Hypocreomycetidae</taxon>
        <taxon>Hypocreales</taxon>
        <taxon>Nectriaceae</taxon>
        <taxon>Dactylonectria</taxon>
    </lineage>
</organism>